<protein>
    <recommendedName>
        <fullName evidence="1">YcaO domain-containing protein</fullName>
    </recommendedName>
</protein>
<dbReference type="PANTHER" id="PTHR37809">
    <property type="entry name" value="RIBOSOMAL PROTEIN S12 METHYLTHIOTRANSFERASE ACCESSORY FACTOR YCAO"/>
    <property type="match status" value="1"/>
</dbReference>
<organism evidence="2 3">
    <name type="scientific">Sphingomonas changbaiensis NBRC 104936</name>
    <dbReference type="NCBI Taxonomy" id="1219043"/>
    <lineage>
        <taxon>Bacteria</taxon>
        <taxon>Pseudomonadati</taxon>
        <taxon>Pseudomonadota</taxon>
        <taxon>Alphaproteobacteria</taxon>
        <taxon>Sphingomonadales</taxon>
        <taxon>Sphingomonadaceae</taxon>
        <taxon>Sphingomonas</taxon>
    </lineage>
</organism>
<dbReference type="Pfam" id="PF02624">
    <property type="entry name" value="YcaO"/>
    <property type="match status" value="1"/>
</dbReference>
<dbReference type="Proteomes" id="UP000033202">
    <property type="component" value="Unassembled WGS sequence"/>
</dbReference>
<name>A0A0E9ML36_9SPHN</name>
<dbReference type="OrthoDB" id="2379922at2"/>
<comment type="caution">
    <text evidence="2">The sequence shown here is derived from an EMBL/GenBank/DDBJ whole genome shotgun (WGS) entry which is preliminary data.</text>
</comment>
<dbReference type="RefSeq" id="WP_046346722.1">
    <property type="nucleotide sequence ID" value="NZ_BBWU01000001.1"/>
</dbReference>
<dbReference type="AlphaFoldDB" id="A0A0E9ML36"/>
<keyword evidence="3" id="KW-1185">Reference proteome</keyword>
<evidence type="ECO:0000313" key="2">
    <source>
        <dbReference type="EMBL" id="GAO37850.1"/>
    </source>
</evidence>
<accession>A0A0E9ML36</accession>
<gene>
    <name evidence="2" type="ORF">SCH01S_01_00130</name>
</gene>
<feature type="domain" description="YcaO" evidence="1">
    <location>
        <begin position="39"/>
        <end position="356"/>
    </location>
</feature>
<dbReference type="STRING" id="1219043.SCH01S_01_00130"/>
<dbReference type="PROSITE" id="PS51664">
    <property type="entry name" value="YCAO"/>
    <property type="match status" value="1"/>
</dbReference>
<dbReference type="PANTHER" id="PTHR37809:SF1">
    <property type="entry name" value="RIBOSOMAL PROTEIN S12 METHYLTHIOTRANSFERASE ACCESSORY FACTOR YCAO"/>
    <property type="match status" value="1"/>
</dbReference>
<sequence length="356" mass="38238">MAREHGVTRLADLTGLDRIGVPVWQAVRPDSRALSVHQGKGLTRSEARRGALMEAIESAHAEGWSRVDRVAAWSELPADARPLHVDDFAVTRDEGTTDALLAWCETEPLGRRMPFLVPFASVSLDTTRPGEAGIRRSSDGQAAHFGLEAATLGALRELIERDARAAEAAEPITRSMRRSIDLESIDYPWFRGLRSSFAERNIIPRVRLLPAVIPLTALFCELHDTDPFSAARAATGGAAAHEDPEAALLGAVLEAIQSRATILSGSRDDLPLAPAVRTGCDRPSGLPGLPPGHRGVAFPVNGHGPWDLDRFVSELDRAGLPQVGIVKLSPRESPVTTVKAFVPGLAGGLKSRRISK</sequence>
<reference evidence="2 3" key="1">
    <citation type="submission" date="2015-04" db="EMBL/GenBank/DDBJ databases">
        <title>Whole genome shotgun sequence of Sphingomonas changbaiensis NBRC 104936.</title>
        <authorList>
            <person name="Katano-Makiyama Y."/>
            <person name="Hosoyama A."/>
            <person name="Hashimoto M."/>
            <person name="Noguchi M."/>
            <person name="Tsuchikane K."/>
            <person name="Ohji S."/>
            <person name="Yamazoe A."/>
            <person name="Ichikawa N."/>
            <person name="Kimura A."/>
            <person name="Fujita N."/>
        </authorList>
    </citation>
    <scope>NUCLEOTIDE SEQUENCE [LARGE SCALE GENOMIC DNA]</scope>
    <source>
        <strain evidence="2 3">NBRC 104936</strain>
    </source>
</reference>
<dbReference type="Gene3D" id="3.30.160.660">
    <property type="match status" value="1"/>
</dbReference>
<dbReference type="InterPro" id="IPR003776">
    <property type="entry name" value="YcaO-like_dom"/>
</dbReference>
<dbReference type="EMBL" id="BBWU01000001">
    <property type="protein sequence ID" value="GAO37850.1"/>
    <property type="molecule type" value="Genomic_DNA"/>
</dbReference>
<evidence type="ECO:0000313" key="3">
    <source>
        <dbReference type="Proteomes" id="UP000033202"/>
    </source>
</evidence>
<evidence type="ECO:0000259" key="1">
    <source>
        <dbReference type="PROSITE" id="PS51664"/>
    </source>
</evidence>
<proteinExistence type="predicted"/>